<dbReference type="CDD" id="cd12913">
    <property type="entry name" value="PDC1_MCP_like"/>
    <property type="match status" value="1"/>
</dbReference>
<dbReference type="AlphaFoldDB" id="A0A5E6PHZ6"/>
<name>A0A5E6PHZ6_PSEFL</name>
<dbReference type="GO" id="GO:0000155">
    <property type="term" value="F:phosphorelay sensor kinase activity"/>
    <property type="evidence" value="ECO:0007669"/>
    <property type="project" value="InterPro"/>
</dbReference>
<dbReference type="SMART" id="SM00388">
    <property type="entry name" value="HisKA"/>
    <property type="match status" value="1"/>
</dbReference>
<dbReference type="RefSeq" id="WP_150578874.1">
    <property type="nucleotide sequence ID" value="NZ_CABVGX010000002.1"/>
</dbReference>
<dbReference type="InterPro" id="IPR000014">
    <property type="entry name" value="PAS"/>
</dbReference>
<dbReference type="InterPro" id="IPR004358">
    <property type="entry name" value="Sig_transdc_His_kin-like_C"/>
</dbReference>
<dbReference type="Gene3D" id="3.30.565.10">
    <property type="entry name" value="Histidine kinase-like ATPase, C-terminal domain"/>
    <property type="match status" value="1"/>
</dbReference>
<evidence type="ECO:0000256" key="2">
    <source>
        <dbReference type="ARBA" id="ARBA00012438"/>
    </source>
</evidence>
<dbReference type="PRINTS" id="PR00344">
    <property type="entry name" value="BCTRLSENSOR"/>
</dbReference>
<dbReference type="Proteomes" id="UP000325607">
    <property type="component" value="Unassembled WGS sequence"/>
</dbReference>
<evidence type="ECO:0000256" key="6">
    <source>
        <dbReference type="ARBA" id="ARBA00023012"/>
    </source>
</evidence>
<keyword evidence="7" id="KW-0472">Membrane</keyword>
<feature type="domain" description="Histidine kinase" evidence="8">
    <location>
        <begin position="608"/>
        <end position="827"/>
    </location>
</feature>
<dbReference type="InterPro" id="IPR036890">
    <property type="entry name" value="HATPase_C_sf"/>
</dbReference>
<evidence type="ECO:0000256" key="7">
    <source>
        <dbReference type="SAM" id="Phobius"/>
    </source>
</evidence>
<dbReference type="PANTHER" id="PTHR43711:SF1">
    <property type="entry name" value="HISTIDINE KINASE 1"/>
    <property type="match status" value="1"/>
</dbReference>
<evidence type="ECO:0000259" key="8">
    <source>
        <dbReference type="PROSITE" id="PS50109"/>
    </source>
</evidence>
<dbReference type="InterPro" id="IPR003594">
    <property type="entry name" value="HATPase_dom"/>
</dbReference>
<evidence type="ECO:0000256" key="3">
    <source>
        <dbReference type="ARBA" id="ARBA00022553"/>
    </source>
</evidence>
<dbReference type="InterPro" id="IPR050736">
    <property type="entry name" value="Sensor_HK_Regulatory"/>
</dbReference>
<evidence type="ECO:0000313" key="10">
    <source>
        <dbReference type="Proteomes" id="UP000325607"/>
    </source>
</evidence>
<dbReference type="Pfam" id="PF02518">
    <property type="entry name" value="HATPase_c"/>
    <property type="match status" value="1"/>
</dbReference>
<reference evidence="9 10" key="1">
    <citation type="submission" date="2019-09" db="EMBL/GenBank/DDBJ databases">
        <authorList>
            <person name="Chandra G."/>
            <person name="Truman W A."/>
        </authorList>
    </citation>
    <scope>NUCLEOTIDE SEQUENCE [LARGE SCALE GENOMIC DNA]</scope>
    <source>
        <strain evidence="9">PS645</strain>
    </source>
</reference>
<sequence length="967" mass="107294">MKQVATKRTSLRRWIWRAFVTTSLLPLVLVEGVLLASYFISNQSIRNSQIEHLHQSATRDIQVSVQQNALLVQGQLEQIRKAIKLYAKATENELSENLLPSAAQLEISAEGVRYSAVDDGASASFYSNVTPLEKQDLYKVSRLANQDFMMQQLKNEDPLIASIYFNSWDSYNRIYPWFNTLQQYPHDMDIPKFNFYYLADAKHNPEREVVWTDVYLDPAGNGWLMSAIAPVYSGEKLEGVAGVDVTVDGILKRIENLQVPWNGYLMLVSEKLNVMAVPLAGQRDFSLQKLESLAPGELVAQERLQSSDFNIASHPGLSALSERLPKLDKGLVTMTLNGRPHLVAWSNIPSTGWHLLAVVDEAAVMEETNMLANHYRQIGYWMIAGLVLFYAMFFAFMWWRARALSHQLHSPVLGVSRMMREIGQGNGHPVGTPSDIEELWSMSNQALGMGRQLAEAESRRRSTQQRLELVMESFAEGLWEYSPNTGRFILKGALCLRFGFSSNDVPMELLLEKIHIEDRETFTQFLVAAQGSDSVAVEVEFRIKGVQGELIWILCRGRTLAPSHPEGFRGVVVACVDITTLKRTQLDLRGKTLEAESASSAKSKFISSMSHELRTPLNAIYGFAQLGLMQAPVDSLQHTANLDEIIGASEHLMQLVDDLLDLSSLQADKTLLGLKPIPVQALLQSCADMVHQQALGHNQTLHIEEVPDHWEVWADKRRLKQVLINLLSNAIKYNRPHGSITLGARANDDGSCLQLYVIDTGIGISAVLQNELFTPFQRLGKENSSIQGTGIGLALCRDLAHLMHGSMGFKSELGEGSTFWIELCSAEHSMPVDAATSSQPSTLPKVLLVSDNLEQGELINDALAGYAEVELVGTLLQAELSLQGSSVKVLITATQDSVAVLNAFIKRLRKNAAPGVMSIIVVDSGRDEEVTRQLDCQALLAIPMEPLSVRRVVLAITMGVPNLCFPK</sequence>
<gene>
    <name evidence="9" type="primary">rcsC_1</name>
    <name evidence="9" type="ORF">PS645_00350</name>
</gene>
<evidence type="ECO:0000256" key="1">
    <source>
        <dbReference type="ARBA" id="ARBA00000085"/>
    </source>
</evidence>
<dbReference type="InterPro" id="IPR035965">
    <property type="entry name" value="PAS-like_dom_sf"/>
</dbReference>
<keyword evidence="7" id="KW-0812">Transmembrane</keyword>
<evidence type="ECO:0000313" key="9">
    <source>
        <dbReference type="EMBL" id="VVM43061.1"/>
    </source>
</evidence>
<dbReference type="InterPro" id="IPR003661">
    <property type="entry name" value="HisK_dim/P_dom"/>
</dbReference>
<keyword evidence="6" id="KW-0902">Two-component regulatory system</keyword>
<dbReference type="Pfam" id="PF00512">
    <property type="entry name" value="HisKA"/>
    <property type="match status" value="1"/>
</dbReference>
<evidence type="ECO:0000256" key="5">
    <source>
        <dbReference type="ARBA" id="ARBA00022777"/>
    </source>
</evidence>
<dbReference type="OrthoDB" id="9770795at2"/>
<accession>A0A5E6PHZ6</accession>
<dbReference type="InterPro" id="IPR036097">
    <property type="entry name" value="HisK_dim/P_sf"/>
</dbReference>
<keyword evidence="5 9" id="KW-0418">Kinase</keyword>
<comment type="catalytic activity">
    <reaction evidence="1">
        <text>ATP + protein L-histidine = ADP + protein N-phospho-L-histidine.</text>
        <dbReference type="EC" id="2.7.13.3"/>
    </reaction>
</comment>
<feature type="transmembrane region" description="Helical" evidence="7">
    <location>
        <begin position="378"/>
        <end position="399"/>
    </location>
</feature>
<dbReference type="InterPro" id="IPR005467">
    <property type="entry name" value="His_kinase_dom"/>
</dbReference>
<evidence type="ECO:0000256" key="4">
    <source>
        <dbReference type="ARBA" id="ARBA00022679"/>
    </source>
</evidence>
<keyword evidence="3" id="KW-0597">Phosphoprotein</keyword>
<dbReference type="SUPFAM" id="SSF55874">
    <property type="entry name" value="ATPase domain of HSP90 chaperone/DNA topoisomerase II/histidine kinase"/>
    <property type="match status" value="1"/>
</dbReference>
<dbReference type="CDD" id="cd12912">
    <property type="entry name" value="PDC2_MCP_like"/>
    <property type="match status" value="1"/>
</dbReference>
<dbReference type="PANTHER" id="PTHR43711">
    <property type="entry name" value="TWO-COMPONENT HISTIDINE KINASE"/>
    <property type="match status" value="1"/>
</dbReference>
<dbReference type="Gene3D" id="1.10.287.130">
    <property type="match status" value="1"/>
</dbReference>
<dbReference type="SMART" id="SM00387">
    <property type="entry name" value="HATPase_c"/>
    <property type="match status" value="1"/>
</dbReference>
<dbReference type="CDD" id="cd00130">
    <property type="entry name" value="PAS"/>
    <property type="match status" value="1"/>
</dbReference>
<dbReference type="CDD" id="cd16922">
    <property type="entry name" value="HATPase_EvgS-ArcB-TorS-like"/>
    <property type="match status" value="1"/>
</dbReference>
<dbReference type="Gene3D" id="3.30.450.20">
    <property type="entry name" value="PAS domain"/>
    <property type="match status" value="2"/>
</dbReference>
<dbReference type="CDD" id="cd00082">
    <property type="entry name" value="HisKA"/>
    <property type="match status" value="1"/>
</dbReference>
<protein>
    <recommendedName>
        <fullName evidence="2">histidine kinase</fullName>
        <ecNumber evidence="2">2.7.13.3</ecNumber>
    </recommendedName>
</protein>
<dbReference type="EMBL" id="CABVGX010000002">
    <property type="protein sequence ID" value="VVM43061.1"/>
    <property type="molecule type" value="Genomic_DNA"/>
</dbReference>
<dbReference type="SUPFAM" id="SSF55785">
    <property type="entry name" value="PYP-like sensor domain (PAS domain)"/>
    <property type="match status" value="1"/>
</dbReference>
<dbReference type="PROSITE" id="PS50109">
    <property type="entry name" value="HIS_KIN"/>
    <property type="match status" value="1"/>
</dbReference>
<keyword evidence="4 9" id="KW-0808">Transferase</keyword>
<dbReference type="EC" id="2.7.13.3" evidence="2"/>
<dbReference type="SUPFAM" id="SSF47384">
    <property type="entry name" value="Homodimeric domain of signal transducing histidine kinase"/>
    <property type="match status" value="1"/>
</dbReference>
<proteinExistence type="predicted"/>
<keyword evidence="7" id="KW-1133">Transmembrane helix</keyword>
<organism evidence="9 10">
    <name type="scientific">Pseudomonas fluorescens</name>
    <dbReference type="NCBI Taxonomy" id="294"/>
    <lineage>
        <taxon>Bacteria</taxon>
        <taxon>Pseudomonadati</taxon>
        <taxon>Pseudomonadota</taxon>
        <taxon>Gammaproteobacteria</taxon>
        <taxon>Pseudomonadales</taxon>
        <taxon>Pseudomonadaceae</taxon>
        <taxon>Pseudomonas</taxon>
    </lineage>
</organism>